<dbReference type="InterPro" id="IPR029058">
    <property type="entry name" value="AB_hydrolase_fold"/>
</dbReference>
<protein>
    <submittedName>
        <fullName evidence="3">Lipase 1-like</fullName>
    </submittedName>
</protein>
<dbReference type="InterPro" id="IPR052370">
    <property type="entry name" value="Meta-cleavage_hydrolase"/>
</dbReference>
<sequence>MEQALKSTSLPALARRFLLFPNRLSLVSFQDLLLSRSFQRRGLIPVSVNIPPSAAGAAATIHIWIPAEPRHSLPPLVLIHGFGANAKWQWDRQIGPLSRFFNLYVPDLIHFGGSRSDGKDFSVGFQSRCLAAAMKQLGVSKYSVVGISYGGYVAYRLATDAGPAVVDRVVIMTAGIGATAEETKALAEKEKRDVSEILLPRKPEDLMALMRRSMHRPPRWMPTFLLRDFIGVMYTQHRKERVELLKELLTKGVGIDPLPVLDQQTLIMWGDQDNVFPLHLAHRLQRHLGEKSRLEIISDAGHALQLDKSNCVTDLIENFMLDKLDDS</sequence>
<dbReference type="Proteomes" id="UP001515500">
    <property type="component" value="Chromosome 18"/>
</dbReference>
<organism evidence="2 3">
    <name type="scientific">Dioscorea cayennensis subsp. rotundata</name>
    <name type="common">White Guinea yam</name>
    <name type="synonym">Dioscorea rotundata</name>
    <dbReference type="NCBI Taxonomy" id="55577"/>
    <lineage>
        <taxon>Eukaryota</taxon>
        <taxon>Viridiplantae</taxon>
        <taxon>Streptophyta</taxon>
        <taxon>Embryophyta</taxon>
        <taxon>Tracheophyta</taxon>
        <taxon>Spermatophyta</taxon>
        <taxon>Magnoliopsida</taxon>
        <taxon>Liliopsida</taxon>
        <taxon>Dioscoreales</taxon>
        <taxon>Dioscoreaceae</taxon>
        <taxon>Dioscorea</taxon>
    </lineage>
</organism>
<dbReference type="PRINTS" id="PR00111">
    <property type="entry name" value="ABHYDROLASE"/>
</dbReference>
<gene>
    <name evidence="3" type="primary">LOC120281821</name>
</gene>
<dbReference type="InterPro" id="IPR000073">
    <property type="entry name" value="AB_hydrolase_1"/>
</dbReference>
<keyword evidence="2" id="KW-1185">Reference proteome</keyword>
<proteinExistence type="predicted"/>
<dbReference type="PANTHER" id="PTHR43139">
    <property type="entry name" value="SI:DKEY-122A22.2"/>
    <property type="match status" value="1"/>
</dbReference>
<dbReference type="RefSeq" id="XP_039144448.1">
    <property type="nucleotide sequence ID" value="XM_039288514.1"/>
</dbReference>
<dbReference type="Pfam" id="PF00561">
    <property type="entry name" value="Abhydrolase_1"/>
    <property type="match status" value="1"/>
</dbReference>
<dbReference type="Gene3D" id="3.40.50.1820">
    <property type="entry name" value="alpha/beta hydrolase"/>
    <property type="match status" value="1"/>
</dbReference>
<accession>A0AB40CZ28</accession>
<name>A0AB40CZ28_DIOCR</name>
<reference evidence="3" key="1">
    <citation type="submission" date="2025-08" db="UniProtKB">
        <authorList>
            <consortium name="RefSeq"/>
        </authorList>
    </citation>
    <scope>IDENTIFICATION</scope>
</reference>
<evidence type="ECO:0000313" key="2">
    <source>
        <dbReference type="Proteomes" id="UP001515500"/>
    </source>
</evidence>
<evidence type="ECO:0000259" key="1">
    <source>
        <dbReference type="Pfam" id="PF00561"/>
    </source>
</evidence>
<feature type="domain" description="AB hydrolase-1" evidence="1">
    <location>
        <begin position="74"/>
        <end position="308"/>
    </location>
</feature>
<dbReference type="SUPFAM" id="SSF53474">
    <property type="entry name" value="alpha/beta-Hydrolases"/>
    <property type="match status" value="1"/>
</dbReference>
<dbReference type="AlphaFoldDB" id="A0AB40CZ28"/>
<dbReference type="GeneID" id="120281821"/>
<evidence type="ECO:0000313" key="3">
    <source>
        <dbReference type="RefSeq" id="XP_039144448.1"/>
    </source>
</evidence>
<dbReference type="PANTHER" id="PTHR43139:SF37">
    <property type="entry name" value="ALPHA_BETA-HYDROLASES SUPERFAMILY PROTEIN"/>
    <property type="match status" value="1"/>
</dbReference>